<keyword evidence="1 4" id="KW-0349">Heme</keyword>
<sequence>MTRVRKLPSLFVTILFYLASSTYASADEKALITQGEMLYNQNCVFCHQADAIGKTGFAPSLSNPELLAIASDKYLASTIRDGRIGTAMGPYAHLGKEKIVAIVAYLRSHETLPHRSAEVDKQRSAQGDARKGELWYHDICSTCHGPQGDGYLAGSSGTAIGKAGFLSKASDGFIRETIKYGRSNTRMLPFYGSAGLANLDEQEIEDIITYLRTLNK</sequence>
<dbReference type="Pfam" id="PF00034">
    <property type="entry name" value="Cytochrom_C"/>
    <property type="match status" value="1"/>
</dbReference>
<evidence type="ECO:0000256" key="1">
    <source>
        <dbReference type="ARBA" id="ARBA00022617"/>
    </source>
</evidence>
<keyword evidence="3 4" id="KW-0408">Iron</keyword>
<evidence type="ECO:0000256" key="3">
    <source>
        <dbReference type="ARBA" id="ARBA00023004"/>
    </source>
</evidence>
<reference evidence="7" key="1">
    <citation type="submission" date="2021-07" db="EMBL/GenBank/DDBJ databases">
        <title>Shewanella sp. YLB-07 whole genome sequence.</title>
        <authorList>
            <person name="Yu L."/>
        </authorList>
    </citation>
    <scope>NUCLEOTIDE SEQUENCE</scope>
    <source>
        <strain evidence="7">YLB-08</strain>
    </source>
</reference>
<keyword evidence="8" id="KW-1185">Reference proteome</keyword>
<feature type="domain" description="Cytochrome c" evidence="6">
    <location>
        <begin position="127"/>
        <end position="215"/>
    </location>
</feature>
<gene>
    <name evidence="7" type="ORF">FM038_021950</name>
</gene>
<evidence type="ECO:0000313" key="7">
    <source>
        <dbReference type="EMBL" id="QPG59738.1"/>
    </source>
</evidence>
<evidence type="ECO:0000259" key="6">
    <source>
        <dbReference type="PROSITE" id="PS51007"/>
    </source>
</evidence>
<organism evidence="7 8">
    <name type="scientific">Shewanella eurypsychrophilus</name>
    <dbReference type="NCBI Taxonomy" id="2593656"/>
    <lineage>
        <taxon>Bacteria</taxon>
        <taxon>Pseudomonadati</taxon>
        <taxon>Pseudomonadota</taxon>
        <taxon>Gammaproteobacteria</taxon>
        <taxon>Alteromonadales</taxon>
        <taxon>Shewanellaceae</taxon>
        <taxon>Shewanella</taxon>
    </lineage>
</organism>
<dbReference type="PANTHER" id="PTHR35008:SF8">
    <property type="entry name" value="ALCOHOL DEHYDROGENASE CYTOCHROME C SUBUNIT"/>
    <property type="match status" value="1"/>
</dbReference>
<dbReference type="Gene3D" id="1.10.760.10">
    <property type="entry name" value="Cytochrome c-like domain"/>
    <property type="match status" value="2"/>
</dbReference>
<feature type="domain" description="Cytochrome c" evidence="6">
    <location>
        <begin position="30"/>
        <end position="110"/>
    </location>
</feature>
<dbReference type="RefSeq" id="WP_195873144.1">
    <property type="nucleotide sequence ID" value="NZ_CP045503.2"/>
</dbReference>
<dbReference type="Proteomes" id="UP000316416">
    <property type="component" value="Chromosome"/>
</dbReference>
<keyword evidence="5" id="KW-0732">Signal</keyword>
<evidence type="ECO:0000256" key="5">
    <source>
        <dbReference type="SAM" id="SignalP"/>
    </source>
</evidence>
<dbReference type="Pfam" id="PF13442">
    <property type="entry name" value="Cytochrome_CBB3"/>
    <property type="match status" value="1"/>
</dbReference>
<dbReference type="SUPFAM" id="SSF46626">
    <property type="entry name" value="Cytochrome c"/>
    <property type="match status" value="2"/>
</dbReference>
<protein>
    <submittedName>
        <fullName evidence="7">C-type cytochrome</fullName>
    </submittedName>
</protein>
<proteinExistence type="predicted"/>
<name>A0ABX6VAV4_9GAMM</name>
<dbReference type="InterPro" id="IPR036909">
    <property type="entry name" value="Cyt_c-like_dom_sf"/>
</dbReference>
<dbReference type="InterPro" id="IPR051459">
    <property type="entry name" value="Cytochrome_c-type_DH"/>
</dbReference>
<accession>A0ABX6VAV4</accession>
<dbReference type="PANTHER" id="PTHR35008">
    <property type="entry name" value="BLL4482 PROTEIN-RELATED"/>
    <property type="match status" value="1"/>
</dbReference>
<dbReference type="EMBL" id="CP045503">
    <property type="protein sequence ID" value="QPG59738.1"/>
    <property type="molecule type" value="Genomic_DNA"/>
</dbReference>
<dbReference type="InterPro" id="IPR009056">
    <property type="entry name" value="Cyt_c-like_dom"/>
</dbReference>
<evidence type="ECO:0000256" key="4">
    <source>
        <dbReference type="PROSITE-ProRule" id="PRU00433"/>
    </source>
</evidence>
<evidence type="ECO:0000313" key="8">
    <source>
        <dbReference type="Proteomes" id="UP000316416"/>
    </source>
</evidence>
<dbReference type="PROSITE" id="PS51007">
    <property type="entry name" value="CYTC"/>
    <property type="match status" value="2"/>
</dbReference>
<feature type="signal peptide" evidence="5">
    <location>
        <begin position="1"/>
        <end position="26"/>
    </location>
</feature>
<feature type="chain" id="PRO_5045108281" evidence="5">
    <location>
        <begin position="27"/>
        <end position="216"/>
    </location>
</feature>
<evidence type="ECO:0000256" key="2">
    <source>
        <dbReference type="ARBA" id="ARBA00022723"/>
    </source>
</evidence>
<keyword evidence="2 4" id="KW-0479">Metal-binding</keyword>